<dbReference type="SMART" id="SM00980">
    <property type="entry name" value="THAP"/>
    <property type="match status" value="1"/>
</dbReference>
<dbReference type="Pfam" id="PF05485">
    <property type="entry name" value="THAP"/>
    <property type="match status" value="1"/>
</dbReference>
<dbReference type="PANTHER" id="PTHR23080:SF133">
    <property type="entry name" value="SI:CH211-262I1.5-RELATED"/>
    <property type="match status" value="1"/>
</dbReference>
<comment type="cofactor">
    <cofactor evidence="1">
        <name>a divalent metal cation</name>
        <dbReference type="ChEBI" id="CHEBI:60240"/>
    </cofactor>
</comment>
<dbReference type="EMBL" id="CACRXK020004637">
    <property type="protein sequence ID" value="CAB4003468.1"/>
    <property type="molecule type" value="Genomic_DNA"/>
</dbReference>
<evidence type="ECO:0000256" key="4">
    <source>
        <dbReference type="ARBA" id="ARBA00022833"/>
    </source>
</evidence>
<dbReference type="Gene3D" id="6.20.210.20">
    <property type="entry name" value="THAP domain"/>
    <property type="match status" value="1"/>
</dbReference>
<dbReference type="PROSITE" id="PS50950">
    <property type="entry name" value="ZF_THAP"/>
    <property type="match status" value="1"/>
</dbReference>
<keyword evidence="4" id="KW-0862">Zinc</keyword>
<dbReference type="InterPro" id="IPR006612">
    <property type="entry name" value="THAP_Znf"/>
</dbReference>
<evidence type="ECO:0000313" key="8">
    <source>
        <dbReference type="Proteomes" id="UP001152795"/>
    </source>
</evidence>
<keyword evidence="3" id="KW-0863">Zinc-finger</keyword>
<dbReference type="Proteomes" id="UP001152795">
    <property type="component" value="Unassembled WGS sequence"/>
</dbReference>
<organism evidence="7 8">
    <name type="scientific">Paramuricea clavata</name>
    <name type="common">Red gorgonian</name>
    <name type="synonym">Violescent sea-whip</name>
    <dbReference type="NCBI Taxonomy" id="317549"/>
    <lineage>
        <taxon>Eukaryota</taxon>
        <taxon>Metazoa</taxon>
        <taxon>Cnidaria</taxon>
        <taxon>Anthozoa</taxon>
        <taxon>Octocorallia</taxon>
        <taxon>Malacalcyonacea</taxon>
        <taxon>Plexauridae</taxon>
        <taxon>Paramuricea</taxon>
    </lineage>
</organism>
<feature type="compositionally biased region" description="Basic and acidic residues" evidence="6">
    <location>
        <begin position="127"/>
        <end position="138"/>
    </location>
</feature>
<dbReference type="Pfam" id="PF13613">
    <property type="entry name" value="HTH_Tnp_4"/>
    <property type="match status" value="1"/>
</dbReference>
<reference evidence="7" key="1">
    <citation type="submission" date="2020-04" db="EMBL/GenBank/DDBJ databases">
        <authorList>
            <person name="Alioto T."/>
            <person name="Alioto T."/>
            <person name="Gomez Garrido J."/>
        </authorList>
    </citation>
    <scope>NUCLEOTIDE SEQUENCE</scope>
    <source>
        <strain evidence="7">A484AB</strain>
    </source>
</reference>
<feature type="region of interest" description="Disordered" evidence="6">
    <location>
        <begin position="127"/>
        <end position="148"/>
    </location>
</feature>
<dbReference type="PANTHER" id="PTHR23080">
    <property type="entry name" value="THAP DOMAIN PROTEIN"/>
    <property type="match status" value="1"/>
</dbReference>
<dbReference type="Pfam" id="PF13359">
    <property type="entry name" value="DDE_Tnp_4"/>
    <property type="match status" value="1"/>
</dbReference>
<dbReference type="InterPro" id="IPR027805">
    <property type="entry name" value="Transposase_HTH_dom"/>
</dbReference>
<evidence type="ECO:0000256" key="1">
    <source>
        <dbReference type="ARBA" id="ARBA00001968"/>
    </source>
</evidence>
<dbReference type="OrthoDB" id="5949761at2759"/>
<protein>
    <submittedName>
        <fullName evidence="7">THAP domain-containing 1</fullName>
    </submittedName>
</protein>
<dbReference type="SUPFAM" id="SSF57716">
    <property type="entry name" value="Glucocorticoid receptor-like (DNA-binding domain)"/>
    <property type="match status" value="1"/>
</dbReference>
<name>A0A7D9E8Q8_PARCT</name>
<proteinExistence type="predicted"/>
<accession>A0A7D9E8Q8</accession>
<keyword evidence="2" id="KW-0479">Metal-binding</keyword>
<dbReference type="InterPro" id="IPR038441">
    <property type="entry name" value="THAP_Znf_sf"/>
</dbReference>
<evidence type="ECO:0000313" key="7">
    <source>
        <dbReference type="EMBL" id="CAB4003468.1"/>
    </source>
</evidence>
<dbReference type="SMART" id="SM00692">
    <property type="entry name" value="DM3"/>
    <property type="match status" value="1"/>
</dbReference>
<comment type="caution">
    <text evidence="7">The sequence shown here is derived from an EMBL/GenBank/DDBJ whole genome shotgun (WGS) entry which is preliminary data.</text>
</comment>
<evidence type="ECO:0000256" key="6">
    <source>
        <dbReference type="SAM" id="MobiDB-lite"/>
    </source>
</evidence>
<evidence type="ECO:0000256" key="5">
    <source>
        <dbReference type="ARBA" id="ARBA00023125"/>
    </source>
</evidence>
<sequence length="518" mass="59755">MADELAAAAGGKIAAKKKKMGHKCCAAANCNFRSDNCPDLSFHEFPKDDYLKKKWEVKMRRGDATFKNIANKFCCSAHFLPSDFKQSLTGHRRVKRGAIPSVFKWAPVTSDPRGERLKLRNEMIAKSKSEQQTEHGPDEQQLAGSSISSYSSGRNMVVFGPRTLEEFINEKKEEAEQLKAELARAKEKEYIFTFGLERFSGSNEDINFYTGFPDYQTLIEFWKYIEPNSSRLTYYSYLKNSTDVNFNNAFPYLNLTEKKFPGSSVGAQRSLQPIDEFWLFLTRLRVGLLERDLAFRFNISVPTVSDIIITWSNYMYIMLGSLPVWTSREVIKLHLPEAFRGRFENVRCIIDCTEVKCEKPQDLQKQSEFYSEYKAHNTYKGLVGISPNVWVTFVSNLYGGSISDREIVEKSHFIDLLEHPDVIMADRGFEIQDILATKQVRLFIPPKRQSKMDQFSKEDCFETMRIANVRIHIERAIRRVKGWHIFDQVLPLSMNGVVNQIWTVCCLLVNWQKPALTC</sequence>
<dbReference type="GO" id="GO:0003677">
    <property type="term" value="F:DNA binding"/>
    <property type="evidence" value="ECO:0007669"/>
    <property type="project" value="UniProtKB-UniRule"/>
</dbReference>
<dbReference type="GO" id="GO:0008270">
    <property type="term" value="F:zinc ion binding"/>
    <property type="evidence" value="ECO:0007669"/>
    <property type="project" value="UniProtKB-KW"/>
</dbReference>
<dbReference type="InterPro" id="IPR027806">
    <property type="entry name" value="HARBI1_dom"/>
</dbReference>
<evidence type="ECO:0000256" key="2">
    <source>
        <dbReference type="ARBA" id="ARBA00022723"/>
    </source>
</evidence>
<gene>
    <name evidence="7" type="ORF">PACLA_8A056686</name>
</gene>
<evidence type="ECO:0000256" key="3">
    <source>
        <dbReference type="ARBA" id="ARBA00022771"/>
    </source>
</evidence>
<keyword evidence="5" id="KW-0238">DNA-binding</keyword>
<dbReference type="AlphaFoldDB" id="A0A7D9E8Q8"/>
<keyword evidence="8" id="KW-1185">Reference proteome</keyword>